<dbReference type="PANTHER" id="PTHR19848:SF8">
    <property type="entry name" value="F-BOX AND WD REPEAT DOMAIN CONTAINING 7"/>
    <property type="match status" value="1"/>
</dbReference>
<keyword evidence="4" id="KW-0175">Coiled coil</keyword>
<keyword evidence="5" id="KW-0472">Membrane</keyword>
<feature type="repeat" description="WD" evidence="3">
    <location>
        <begin position="43"/>
        <end position="84"/>
    </location>
</feature>
<comment type="caution">
    <text evidence="6">The sequence shown here is derived from an EMBL/GenBank/DDBJ whole genome shotgun (WGS) entry which is preliminary data.</text>
</comment>
<feature type="transmembrane region" description="Helical" evidence="5">
    <location>
        <begin position="1154"/>
        <end position="1173"/>
    </location>
</feature>
<dbReference type="Proteomes" id="UP000187209">
    <property type="component" value="Unassembled WGS sequence"/>
</dbReference>
<feature type="coiled-coil region" evidence="4">
    <location>
        <begin position="1436"/>
        <end position="1470"/>
    </location>
</feature>
<organism evidence="6 7">
    <name type="scientific">Stentor coeruleus</name>
    <dbReference type="NCBI Taxonomy" id="5963"/>
    <lineage>
        <taxon>Eukaryota</taxon>
        <taxon>Sar</taxon>
        <taxon>Alveolata</taxon>
        <taxon>Ciliophora</taxon>
        <taxon>Postciliodesmatophora</taxon>
        <taxon>Heterotrichea</taxon>
        <taxon>Heterotrichida</taxon>
        <taxon>Stentoridae</taxon>
        <taxon>Stentor</taxon>
    </lineage>
</organism>
<feature type="transmembrane region" description="Helical" evidence="5">
    <location>
        <begin position="956"/>
        <end position="973"/>
    </location>
</feature>
<keyword evidence="7" id="KW-1185">Reference proteome</keyword>
<reference evidence="6 7" key="1">
    <citation type="submission" date="2016-11" db="EMBL/GenBank/DDBJ databases">
        <title>The macronuclear genome of Stentor coeruleus: a giant cell with tiny introns.</title>
        <authorList>
            <person name="Slabodnick M."/>
            <person name="Ruby J.G."/>
            <person name="Reiff S.B."/>
            <person name="Swart E.C."/>
            <person name="Gosai S."/>
            <person name="Prabakaran S."/>
            <person name="Witkowska E."/>
            <person name="Larue G.E."/>
            <person name="Fisher S."/>
            <person name="Freeman R.M."/>
            <person name="Gunawardena J."/>
            <person name="Chu W."/>
            <person name="Stover N.A."/>
            <person name="Gregory B.D."/>
            <person name="Nowacki M."/>
            <person name="Derisi J."/>
            <person name="Roy S.W."/>
            <person name="Marshall W.F."/>
            <person name="Sood P."/>
        </authorList>
    </citation>
    <scope>NUCLEOTIDE SEQUENCE [LARGE SCALE GENOMIC DNA]</scope>
    <source>
        <strain evidence="6">WM001</strain>
    </source>
</reference>
<dbReference type="InterPro" id="IPR011047">
    <property type="entry name" value="Quinoprotein_ADH-like_sf"/>
</dbReference>
<dbReference type="InterPro" id="IPR036322">
    <property type="entry name" value="WD40_repeat_dom_sf"/>
</dbReference>
<keyword evidence="5" id="KW-1133">Transmembrane helix</keyword>
<proteinExistence type="predicted"/>
<keyword evidence="1 3" id="KW-0853">WD repeat</keyword>
<dbReference type="EMBL" id="MPUH01001639">
    <property type="protein sequence ID" value="OMJ66767.1"/>
    <property type="molecule type" value="Genomic_DNA"/>
</dbReference>
<dbReference type="CDD" id="cd00200">
    <property type="entry name" value="WD40"/>
    <property type="match status" value="2"/>
</dbReference>
<feature type="repeat" description="WD" evidence="3">
    <location>
        <begin position="665"/>
        <end position="697"/>
    </location>
</feature>
<accession>A0A1R2AQH8</accession>
<evidence type="ECO:0000313" key="7">
    <source>
        <dbReference type="Proteomes" id="UP000187209"/>
    </source>
</evidence>
<dbReference type="InterPro" id="IPR036770">
    <property type="entry name" value="Ankyrin_rpt-contain_sf"/>
</dbReference>
<keyword evidence="2" id="KW-0677">Repeat</keyword>
<feature type="repeat" description="WD" evidence="3">
    <location>
        <begin position="457"/>
        <end position="498"/>
    </location>
</feature>
<feature type="repeat" description="WD" evidence="3">
    <location>
        <begin position="295"/>
        <end position="329"/>
    </location>
</feature>
<feature type="transmembrane region" description="Helical" evidence="5">
    <location>
        <begin position="1332"/>
        <end position="1355"/>
    </location>
</feature>
<evidence type="ECO:0000313" key="6">
    <source>
        <dbReference type="EMBL" id="OMJ66767.1"/>
    </source>
</evidence>
<dbReference type="SMART" id="SM00320">
    <property type="entry name" value="WD40"/>
    <property type="match status" value="19"/>
</dbReference>
<dbReference type="SUPFAM" id="SSF81324">
    <property type="entry name" value="Voltage-gated potassium channels"/>
    <property type="match status" value="1"/>
</dbReference>
<dbReference type="PRINTS" id="PR00320">
    <property type="entry name" value="GPROTEINBRPT"/>
</dbReference>
<feature type="repeat" description="WD" evidence="3">
    <location>
        <begin position="749"/>
        <end position="790"/>
    </location>
</feature>
<feature type="repeat" description="WD" evidence="3">
    <location>
        <begin position="791"/>
        <end position="832"/>
    </location>
</feature>
<dbReference type="PROSITE" id="PS50294">
    <property type="entry name" value="WD_REPEATS_REGION"/>
    <property type="match status" value="10"/>
</dbReference>
<evidence type="ECO:0000256" key="2">
    <source>
        <dbReference type="ARBA" id="ARBA00022737"/>
    </source>
</evidence>
<dbReference type="Gene3D" id="2.130.10.10">
    <property type="entry name" value="YVTN repeat-like/Quinoprotein amine dehydrogenase"/>
    <property type="match status" value="5"/>
</dbReference>
<evidence type="ECO:0000256" key="1">
    <source>
        <dbReference type="ARBA" id="ARBA00022574"/>
    </source>
</evidence>
<feature type="transmembrane region" description="Helical" evidence="5">
    <location>
        <begin position="1279"/>
        <end position="1297"/>
    </location>
</feature>
<dbReference type="InterPro" id="IPR015943">
    <property type="entry name" value="WD40/YVTN_repeat-like_dom_sf"/>
</dbReference>
<evidence type="ECO:0000256" key="4">
    <source>
        <dbReference type="SAM" id="Coils"/>
    </source>
</evidence>
<dbReference type="InterPro" id="IPR019775">
    <property type="entry name" value="WD40_repeat_CS"/>
</dbReference>
<dbReference type="PANTHER" id="PTHR19848">
    <property type="entry name" value="WD40 REPEAT PROTEIN"/>
    <property type="match status" value="1"/>
</dbReference>
<dbReference type="InterPro" id="IPR001680">
    <property type="entry name" value="WD40_rpt"/>
</dbReference>
<gene>
    <name evidence="6" type="ORF">SteCoe_36283</name>
</gene>
<dbReference type="SUPFAM" id="SSF50998">
    <property type="entry name" value="Quinoprotein alcohol dehydrogenase-like"/>
    <property type="match status" value="1"/>
</dbReference>
<feature type="transmembrane region" description="Helical" evidence="5">
    <location>
        <begin position="1237"/>
        <end position="1259"/>
    </location>
</feature>
<dbReference type="InterPro" id="IPR020472">
    <property type="entry name" value="WD40_PAC1"/>
</dbReference>
<dbReference type="SUPFAM" id="SSF50978">
    <property type="entry name" value="WD40 repeat-like"/>
    <property type="match status" value="2"/>
</dbReference>
<feature type="transmembrane region" description="Helical" evidence="5">
    <location>
        <begin position="1179"/>
        <end position="1197"/>
    </location>
</feature>
<evidence type="ECO:0000256" key="3">
    <source>
        <dbReference type="PROSITE-ProRule" id="PRU00221"/>
    </source>
</evidence>
<evidence type="ECO:0000256" key="5">
    <source>
        <dbReference type="SAM" id="Phobius"/>
    </source>
</evidence>
<dbReference type="PROSITE" id="PS50082">
    <property type="entry name" value="WD_REPEATS_2"/>
    <property type="match status" value="10"/>
</dbReference>
<name>A0A1R2AQH8_9CILI</name>
<dbReference type="Pfam" id="PF00400">
    <property type="entry name" value="WD40"/>
    <property type="match status" value="11"/>
</dbReference>
<protein>
    <submittedName>
        <fullName evidence="6">Uncharacterized protein</fullName>
    </submittedName>
</protein>
<feature type="repeat" description="WD" evidence="3">
    <location>
        <begin position="85"/>
        <end position="126"/>
    </location>
</feature>
<feature type="repeat" description="WD" evidence="3">
    <location>
        <begin position="127"/>
        <end position="168"/>
    </location>
</feature>
<sequence length="1471" mass="168574">MTDKFKQVQPILDKNTTYRISLKQNLSPEYHLINCFSQAKTIVEGHLNFIKCICLTNDEDYFISSSNDLTIKIWNLATKKEEFSLLAHEKSVLSISLSQDNKYLVSCSLDTTIKIWDFESKQALCTLKGHTETVNSVVMHSNCNIIVSCSKDNTIKIWDFKSQSLTATIELGKFANKTIIYEPENIIIASFNNGNIIAFNLNTQLQEFTLVGNQIDRTETKILLASSGKLYSCSLGGRIIVWDLLKRSFAYEFAKSNQGICEIAINEELGILAGALNNNCIKIWDLNTKNVISIFSGHEKEISSLVISAKNKVIISGSFDRKIYVWNLNKKVHSNILYTETKICQLCSCGDLGFAILNSEGKVQFISDNKICDFKEDIEKLTCVCFCKKNSLIITGTKNGLIIAWDTNGLKKSYSNVIGKAVTTVGSAKSSDDIIAGFEDYSIKIYKSNPLNLLQTFTGNDGEITSICFFNQNTNFVTGSEDKSIRIWGMNLEKSFKLLGHKSKVLCTKISPDDKYILSSSNDGYIKIWNYMKRVEEREIFLSQNPVTGIVCIPSQNAFASVSHDGNITLWSFKTFDSICVIQGKSSKLYGIDLYDKESTLLTYGSEAFVKSWKINKRHPTLNLKSGTSTVKCIALSNDNRIVFYSLGKIINVYDIYEKLKLASFEAHSMQINSLELTKDSTELFSCSDDESIKIWSACEYKLLDTLNIHSNCVNCIKISMDRQYIYSGSDDKSIKKTILSTKKEMLNLIGHSSLIYSISLNKNESLLASSSKDKTVKVWDLTTGECIGTYKGHTNDVYSVIFTDDSKYAISSSNDFTIKIWNLNSKREEFTFNGHKGFINSLCLCGNGKFIISTSSDQTVKIWNIEDRVLKYTFEGVSDKIIGSSITKDEQFLITGHSGYIGYWKIGNNKNNNYNTFAPEDFFDYYYQNPIEYYNALEVVEGTRNDGILNKANNIVFGPFCFTLVHYLAYYGKVDILKKILNSSFTLECDKFGKSPLYYAIVKNQQDFIDNVFNFLISIKETNPSQFSQCAFALRNDFSAIIKNSSSYLHIFLKEIFISKPSTKARFQAEFPMFRYNQALMPILEDFVQPLKDINIRKIPSVCKYSSIPIPTSLNSLKSLDLLKSIIKCSNLEIFRSQFIQYFIELQWKALRIWALVYSFLILALIVFMVLLIEYSPWNLLVLIPFLIINMFLIAWEFMQYLKNRMDYFIDYMNILDILRIIIVVVWIILEFSGIYNLYVTWIMMLLTLIRGLTVFRFFNKTRYYYTLIYRALNDIKYFILIFVYSTLAFGILYMISRSEKASFYTIWKNPYSISFGGYDNNEQTDATTEYMVFIGSTFINVVLMLNLLISILGDSFEQFQIEKDIIDYNDKAEIILEMQQVIYAKDFPCELVFMHVCESPFININNDWAGKINFIEKSIEKYTKSVEVGFEGIKETLTERNVEIMDGIERLERKMLEMEENFNKHNSQK</sequence>
<dbReference type="SUPFAM" id="SSF48403">
    <property type="entry name" value="Ankyrin repeat"/>
    <property type="match status" value="1"/>
</dbReference>
<keyword evidence="5" id="KW-0812">Transmembrane</keyword>
<dbReference type="PROSITE" id="PS00678">
    <property type="entry name" value="WD_REPEATS_1"/>
    <property type="match status" value="6"/>
</dbReference>
<feature type="repeat" description="WD" evidence="3">
    <location>
        <begin position="498"/>
        <end position="530"/>
    </location>
</feature>
<feature type="transmembrane region" description="Helical" evidence="5">
    <location>
        <begin position="1209"/>
        <end position="1231"/>
    </location>
</feature>
<feature type="repeat" description="WD" evidence="3">
    <location>
        <begin position="833"/>
        <end position="874"/>
    </location>
</feature>